<comment type="caution">
    <text evidence="8">The sequence shown here is derived from an EMBL/GenBank/DDBJ whole genome shotgun (WGS) entry which is preliminary data.</text>
</comment>
<evidence type="ECO:0000256" key="2">
    <source>
        <dbReference type="ARBA" id="ARBA00022617"/>
    </source>
</evidence>
<evidence type="ECO:0000313" key="8">
    <source>
        <dbReference type="EMBL" id="KAK9743926.1"/>
    </source>
</evidence>
<keyword evidence="1 6" id="KW-0813">Transport</keyword>
<dbReference type="GO" id="GO:0019825">
    <property type="term" value="F:oxygen binding"/>
    <property type="evidence" value="ECO:0007669"/>
    <property type="project" value="InterPro"/>
</dbReference>
<gene>
    <name evidence="8" type="ORF">QE152_g8194</name>
</gene>
<dbReference type="SUPFAM" id="SSF46458">
    <property type="entry name" value="Globin-like"/>
    <property type="match status" value="1"/>
</dbReference>
<dbReference type="PRINTS" id="PR00188">
    <property type="entry name" value="PLANTGLOBIN"/>
</dbReference>
<dbReference type="Gene3D" id="1.10.490.10">
    <property type="entry name" value="Globins"/>
    <property type="match status" value="1"/>
</dbReference>
<name>A0AAW1MCW9_POPJA</name>
<dbReference type="PROSITE" id="PS01033">
    <property type="entry name" value="GLOBIN"/>
    <property type="match status" value="1"/>
</dbReference>
<dbReference type="GO" id="GO:0020037">
    <property type="term" value="F:heme binding"/>
    <property type="evidence" value="ECO:0007669"/>
    <property type="project" value="InterPro"/>
</dbReference>
<evidence type="ECO:0000256" key="6">
    <source>
        <dbReference type="RuleBase" id="RU000356"/>
    </source>
</evidence>
<dbReference type="InterPro" id="IPR009050">
    <property type="entry name" value="Globin-like_sf"/>
</dbReference>
<keyword evidence="5" id="KW-0408">Iron</keyword>
<sequence>MEINSSNEADPVTGFTQREKYLVTSSFELVKKDMVGAGTRLFMNLFEQKPEYQEYFSFKDIPRKDLPNSPKFKAHAVTVMYALSSFIANLDETDIFMHLLKKNANSHIQKHIPAEAFDFVPKILVNIIKEIFGSKIDEEGVNAWNKVLTVAFKVITDTIKNANE</sequence>
<dbReference type="GO" id="GO:0046872">
    <property type="term" value="F:metal ion binding"/>
    <property type="evidence" value="ECO:0007669"/>
    <property type="project" value="UniProtKB-KW"/>
</dbReference>
<evidence type="ECO:0000256" key="4">
    <source>
        <dbReference type="ARBA" id="ARBA00022723"/>
    </source>
</evidence>
<proteinExistence type="inferred from homology"/>
<keyword evidence="9" id="KW-1185">Reference proteome</keyword>
<evidence type="ECO:0000256" key="3">
    <source>
        <dbReference type="ARBA" id="ARBA00022621"/>
    </source>
</evidence>
<keyword evidence="2 6" id="KW-0349">Heme</keyword>
<reference evidence="8 9" key="1">
    <citation type="journal article" date="2024" name="BMC Genomics">
        <title>De novo assembly and annotation of Popillia japonica's genome with initial clues to its potential as an invasive pest.</title>
        <authorList>
            <person name="Cucini C."/>
            <person name="Boschi S."/>
            <person name="Funari R."/>
            <person name="Cardaioli E."/>
            <person name="Iannotti N."/>
            <person name="Marturano G."/>
            <person name="Paoli F."/>
            <person name="Bruttini M."/>
            <person name="Carapelli A."/>
            <person name="Frati F."/>
            <person name="Nardi F."/>
        </authorList>
    </citation>
    <scope>NUCLEOTIDE SEQUENCE [LARGE SCALE GENOMIC DNA]</scope>
    <source>
        <strain evidence="8">DMR45628</strain>
    </source>
</reference>
<keyword evidence="3 6" id="KW-0561">Oxygen transport</keyword>
<dbReference type="InterPro" id="IPR044399">
    <property type="entry name" value="Mb-like_M"/>
</dbReference>
<dbReference type="PANTHER" id="PTHR47217">
    <property type="entry name" value="GLOBIN-LIKE PROTEIN"/>
    <property type="match status" value="1"/>
</dbReference>
<comment type="similarity">
    <text evidence="6">Belongs to the globin family.</text>
</comment>
<feature type="domain" description="Globin" evidence="7">
    <location>
        <begin position="14"/>
        <end position="160"/>
    </location>
</feature>
<dbReference type="GO" id="GO:0005344">
    <property type="term" value="F:oxygen carrier activity"/>
    <property type="evidence" value="ECO:0007669"/>
    <property type="project" value="UniProtKB-KW"/>
</dbReference>
<accession>A0AAW1MCW9</accession>
<keyword evidence="4" id="KW-0479">Metal-binding</keyword>
<evidence type="ECO:0000259" key="7">
    <source>
        <dbReference type="PROSITE" id="PS01033"/>
    </source>
</evidence>
<dbReference type="Proteomes" id="UP001458880">
    <property type="component" value="Unassembled WGS sequence"/>
</dbReference>
<dbReference type="InterPro" id="IPR000971">
    <property type="entry name" value="Globin"/>
</dbReference>
<dbReference type="PANTHER" id="PTHR47217:SF1">
    <property type="entry name" value="GLOBIN-LIKE PROTEIN"/>
    <property type="match status" value="1"/>
</dbReference>
<evidence type="ECO:0000313" key="9">
    <source>
        <dbReference type="Proteomes" id="UP001458880"/>
    </source>
</evidence>
<organism evidence="8 9">
    <name type="scientific">Popillia japonica</name>
    <name type="common">Japanese beetle</name>
    <dbReference type="NCBI Taxonomy" id="7064"/>
    <lineage>
        <taxon>Eukaryota</taxon>
        <taxon>Metazoa</taxon>
        <taxon>Ecdysozoa</taxon>
        <taxon>Arthropoda</taxon>
        <taxon>Hexapoda</taxon>
        <taxon>Insecta</taxon>
        <taxon>Pterygota</taxon>
        <taxon>Neoptera</taxon>
        <taxon>Endopterygota</taxon>
        <taxon>Coleoptera</taxon>
        <taxon>Polyphaga</taxon>
        <taxon>Scarabaeiformia</taxon>
        <taxon>Scarabaeidae</taxon>
        <taxon>Rutelinae</taxon>
        <taxon>Popillia</taxon>
    </lineage>
</organism>
<dbReference type="AlphaFoldDB" id="A0AAW1MCW9"/>
<evidence type="ECO:0000256" key="1">
    <source>
        <dbReference type="ARBA" id="ARBA00022448"/>
    </source>
</evidence>
<dbReference type="Pfam" id="PF00042">
    <property type="entry name" value="Globin"/>
    <property type="match status" value="1"/>
</dbReference>
<evidence type="ECO:0000256" key="5">
    <source>
        <dbReference type="ARBA" id="ARBA00023004"/>
    </source>
</evidence>
<dbReference type="InterPro" id="IPR012292">
    <property type="entry name" value="Globin/Proto"/>
</dbReference>
<protein>
    <submittedName>
        <fullName evidence="8">Globin</fullName>
    </submittedName>
</protein>
<dbReference type="EMBL" id="JASPKY010000064">
    <property type="protein sequence ID" value="KAK9743926.1"/>
    <property type="molecule type" value="Genomic_DNA"/>
</dbReference>
<dbReference type="CDD" id="cd01040">
    <property type="entry name" value="Mb-like"/>
    <property type="match status" value="1"/>
</dbReference>